<gene>
    <name evidence="2" type="ORF">J2S55_002929</name>
</gene>
<dbReference type="Proteomes" id="UP001230426">
    <property type="component" value="Unassembled WGS sequence"/>
</dbReference>
<dbReference type="EMBL" id="JAUSRB010000002">
    <property type="protein sequence ID" value="MDP9863663.1"/>
    <property type="molecule type" value="Genomic_DNA"/>
</dbReference>
<comment type="caution">
    <text evidence="2">The sequence shown here is derived from an EMBL/GenBank/DDBJ whole genome shotgun (WGS) entry which is preliminary data.</text>
</comment>
<evidence type="ECO:0000313" key="3">
    <source>
        <dbReference type="Proteomes" id="UP001230426"/>
    </source>
</evidence>
<accession>A0ABT9R388</accession>
<proteinExistence type="predicted"/>
<dbReference type="SUPFAM" id="SSF53448">
    <property type="entry name" value="Nucleotide-diphospho-sugar transferases"/>
    <property type="match status" value="1"/>
</dbReference>
<feature type="transmembrane region" description="Helical" evidence="1">
    <location>
        <begin position="265"/>
        <end position="287"/>
    </location>
</feature>
<evidence type="ECO:0000256" key="1">
    <source>
        <dbReference type="SAM" id="Phobius"/>
    </source>
</evidence>
<protein>
    <recommendedName>
        <fullName evidence="4">Glycosyltransferase</fullName>
    </recommendedName>
</protein>
<evidence type="ECO:0008006" key="4">
    <source>
        <dbReference type="Google" id="ProtNLM"/>
    </source>
</evidence>
<reference evidence="2 3" key="1">
    <citation type="submission" date="2023-07" db="EMBL/GenBank/DDBJ databases">
        <title>Sequencing the genomes of 1000 actinobacteria strains.</title>
        <authorList>
            <person name="Klenk H.-P."/>
        </authorList>
    </citation>
    <scope>NUCLEOTIDE SEQUENCE [LARGE SCALE GENOMIC DNA]</scope>
    <source>
        <strain evidence="2 3">DSM 44109</strain>
    </source>
</reference>
<dbReference type="Gene3D" id="3.90.550.10">
    <property type="entry name" value="Spore Coat Polysaccharide Biosynthesis Protein SpsA, Chain A"/>
    <property type="match status" value="1"/>
</dbReference>
<keyword evidence="1" id="KW-1133">Transmembrane helix</keyword>
<sequence>MGDSTTVGKSNPSDHPMVVAICAFRVENVRKNLRHNLAQLSGDEYFVLLDKPMSAEAEQVADEVRAAGGTMHILGATGGISASRNRVFARWPGHHVLFVDDDVRLDAAAVTAIRESLRGGAHMAGVRLRRPAWPLPWYLTSGQFHLVGWHRDRGEIKIWGACMAVDTAFAHAHGLRFDLALSRTGGNLQSGEDTTFISLMREAGGRERLLPDCSVVHDVDQNRLRLSYLLRRAYWQGRTEAGRNQVRAGFRKEWDRHRTAPESPFVWPLACLYGAVTAAGIAHELLLRLRRRPARVYSQQQQGRPRRWA</sequence>
<dbReference type="InterPro" id="IPR029044">
    <property type="entry name" value="Nucleotide-diphossugar_trans"/>
</dbReference>
<keyword evidence="3" id="KW-1185">Reference proteome</keyword>
<evidence type="ECO:0000313" key="2">
    <source>
        <dbReference type="EMBL" id="MDP9863663.1"/>
    </source>
</evidence>
<keyword evidence="1" id="KW-0812">Transmembrane</keyword>
<dbReference type="RefSeq" id="WP_306860743.1">
    <property type="nucleotide sequence ID" value="NZ_JAUSRB010000002.1"/>
</dbReference>
<organism evidence="2 3">
    <name type="scientific">Streptosporangium brasiliense</name>
    <dbReference type="NCBI Taxonomy" id="47480"/>
    <lineage>
        <taxon>Bacteria</taxon>
        <taxon>Bacillati</taxon>
        <taxon>Actinomycetota</taxon>
        <taxon>Actinomycetes</taxon>
        <taxon>Streptosporangiales</taxon>
        <taxon>Streptosporangiaceae</taxon>
        <taxon>Streptosporangium</taxon>
    </lineage>
</organism>
<name>A0ABT9R388_9ACTN</name>
<keyword evidence="1" id="KW-0472">Membrane</keyword>
<dbReference type="CDD" id="cd00761">
    <property type="entry name" value="Glyco_tranf_GTA_type"/>
    <property type="match status" value="1"/>
</dbReference>